<dbReference type="SUPFAM" id="SSF116734">
    <property type="entry name" value="DNA methylase specificity domain"/>
    <property type="match status" value="1"/>
</dbReference>
<reference evidence="3 4" key="1">
    <citation type="submission" date="2015-03" db="EMBL/GenBank/DDBJ databases">
        <authorList>
            <person name="Krishnan R."/>
            <person name="Midha S."/>
            <person name="Patil P.B."/>
            <person name="Rameshkumar N."/>
        </authorList>
    </citation>
    <scope>NUCLEOTIDE SEQUENCE [LARGE SCALE GENOMIC DNA]</scope>
    <source>
        <strain evidence="3 4">L1E11</strain>
    </source>
</reference>
<evidence type="ECO:0008006" key="5">
    <source>
        <dbReference type="Google" id="ProtNLM"/>
    </source>
</evidence>
<evidence type="ECO:0000313" key="3">
    <source>
        <dbReference type="EMBL" id="PXF32101.1"/>
    </source>
</evidence>
<comment type="caution">
    <text evidence="3">The sequence shown here is derived from an EMBL/GenBank/DDBJ whole genome shotgun (WGS) entry which is preliminary data.</text>
</comment>
<organism evidence="3 4">
    <name type="scientific">Pokkaliibacter plantistimulans</name>
    <dbReference type="NCBI Taxonomy" id="1635171"/>
    <lineage>
        <taxon>Bacteria</taxon>
        <taxon>Pseudomonadati</taxon>
        <taxon>Pseudomonadota</taxon>
        <taxon>Gammaproteobacteria</taxon>
        <taxon>Oceanospirillales</taxon>
        <taxon>Balneatrichaceae</taxon>
        <taxon>Pokkaliibacter</taxon>
    </lineage>
</organism>
<gene>
    <name evidence="3" type="ORF">WH50_06485</name>
</gene>
<dbReference type="Proteomes" id="UP000248090">
    <property type="component" value="Unassembled WGS sequence"/>
</dbReference>
<sequence>MFLSDVATVEVGLENADFYIVRRGTMDSVGSVTKEFNPEHIGVSVFRTDILLPTYLYYCFMHIHSQGHWRALATGTLSLVNIRLREVRSIRLQMQH</sequence>
<evidence type="ECO:0000256" key="1">
    <source>
        <dbReference type="ARBA" id="ARBA00022747"/>
    </source>
</evidence>
<dbReference type="InterPro" id="IPR044946">
    <property type="entry name" value="Restrct_endonuc_typeI_TRD_sf"/>
</dbReference>
<keyword evidence="4" id="KW-1185">Reference proteome</keyword>
<name>A0ABX5M0M4_9GAMM</name>
<dbReference type="Gene3D" id="3.90.220.20">
    <property type="entry name" value="DNA methylase specificity domains"/>
    <property type="match status" value="1"/>
</dbReference>
<dbReference type="EMBL" id="LAPT01000025">
    <property type="protein sequence ID" value="PXF32101.1"/>
    <property type="molecule type" value="Genomic_DNA"/>
</dbReference>
<evidence type="ECO:0000256" key="2">
    <source>
        <dbReference type="ARBA" id="ARBA00023125"/>
    </source>
</evidence>
<accession>A0ABX5M0M4</accession>
<keyword evidence="2" id="KW-0238">DNA-binding</keyword>
<proteinExistence type="predicted"/>
<keyword evidence="1" id="KW-0680">Restriction system</keyword>
<evidence type="ECO:0000313" key="4">
    <source>
        <dbReference type="Proteomes" id="UP000248090"/>
    </source>
</evidence>
<protein>
    <recommendedName>
        <fullName evidence="5">Type I restriction modification DNA specificity domain-containing protein</fullName>
    </recommendedName>
</protein>